<dbReference type="AlphaFoldDB" id="A0A9X3JFH7"/>
<accession>A0A9X3JFH7</accession>
<comment type="caution">
    <text evidence="3">The sequence shown here is derived from an EMBL/GenBank/DDBJ whole genome shotgun (WGS) entry which is preliminary data.</text>
</comment>
<dbReference type="RefSeq" id="WP_268752267.1">
    <property type="nucleotide sequence ID" value="NZ_JAPRFQ010000002.1"/>
</dbReference>
<dbReference type="InterPro" id="IPR046350">
    <property type="entry name" value="Cystatin_sf"/>
</dbReference>
<keyword evidence="4" id="KW-1185">Reference proteome</keyword>
<organism evidence="3 4">
    <name type="scientific">Aerococcus kribbianus</name>
    <dbReference type="NCBI Taxonomy" id="2999064"/>
    <lineage>
        <taxon>Bacteria</taxon>
        <taxon>Bacillati</taxon>
        <taxon>Bacillota</taxon>
        <taxon>Bacilli</taxon>
        <taxon>Lactobacillales</taxon>
        <taxon>Aerococcaceae</taxon>
        <taxon>Aerococcus</taxon>
    </lineage>
</organism>
<dbReference type="Pfam" id="PF17881">
    <property type="entry name" value="TseB"/>
    <property type="match status" value="1"/>
</dbReference>
<evidence type="ECO:0000259" key="2">
    <source>
        <dbReference type="Pfam" id="PF17881"/>
    </source>
</evidence>
<dbReference type="EMBL" id="JAPRFR010000002">
    <property type="protein sequence ID" value="MCZ0725936.1"/>
    <property type="molecule type" value="Genomic_DNA"/>
</dbReference>
<dbReference type="SUPFAM" id="SSF54403">
    <property type="entry name" value="Cystatin/monellin"/>
    <property type="match status" value="2"/>
</dbReference>
<dbReference type="Proteomes" id="UP001146670">
    <property type="component" value="Unassembled WGS sequence"/>
</dbReference>
<feature type="transmembrane region" description="Helical" evidence="1">
    <location>
        <begin position="6"/>
        <end position="25"/>
    </location>
</feature>
<keyword evidence="1" id="KW-1133">Transmembrane helix</keyword>
<keyword evidence="1" id="KW-0812">Transmembrane</keyword>
<reference evidence="3" key="1">
    <citation type="submission" date="2022-12" db="EMBL/GenBank/DDBJ databases">
        <title>Description and comparative metabolic analysis of Aerococcus sp. nov., isolated from the feces of a pig.</title>
        <authorList>
            <person name="Chang Y.-H."/>
        </authorList>
    </citation>
    <scope>NUCLEOTIDE SEQUENCE</scope>
    <source>
        <strain evidence="3">YH-aer222</strain>
    </source>
</reference>
<dbReference type="InterPro" id="IPR041401">
    <property type="entry name" value="TseB-like_dom"/>
</dbReference>
<evidence type="ECO:0000313" key="4">
    <source>
        <dbReference type="Proteomes" id="UP001146670"/>
    </source>
</evidence>
<evidence type="ECO:0000313" key="3">
    <source>
        <dbReference type="EMBL" id="MCZ0725936.1"/>
    </source>
</evidence>
<sequence length="158" mass="18004">MKHKVINTLIFILFAYILSTGAVYFSSQKDIAQWEADTLALAENKAGLRQANNFYVFTKNKTYYTVSGENDEGQAIYFTYSPDDDQTYTANVDELVNEDNALALTRNDLGNVQVKTANIGIENGEYVWEVSFRDENGYLGYHYIDASDAQWYETINNL</sequence>
<keyword evidence="1" id="KW-0472">Membrane</keyword>
<evidence type="ECO:0000256" key="1">
    <source>
        <dbReference type="SAM" id="Phobius"/>
    </source>
</evidence>
<protein>
    <submittedName>
        <fullName evidence="3">DUF5590 domain-containing protein</fullName>
    </submittedName>
</protein>
<gene>
    <name evidence="3" type="ORF">OW157_05050</name>
</gene>
<name>A0A9X3JFH7_9LACT</name>
<dbReference type="Gene3D" id="3.10.450.40">
    <property type="match status" value="2"/>
</dbReference>
<feature type="domain" description="Cell wall elongation regulator TseB-like" evidence="2">
    <location>
        <begin position="39"/>
        <end position="78"/>
    </location>
</feature>
<proteinExistence type="predicted"/>